<gene>
    <name evidence="4" type="ORF">SAMN05660976_07809</name>
</gene>
<proteinExistence type="predicted"/>
<dbReference type="Pfam" id="PF14016">
    <property type="entry name" value="DUF4232"/>
    <property type="match status" value="1"/>
</dbReference>
<sequence length="201" mass="20492">MQRFEHIRRSASLLALSAGMLVASVACGTSTPAGTAASSVAATGSSSEPPPLNVSGAAVTGATASRCHSADLSARVGALDAGAGQRNAPLVLTNVSSRSCRLYGYVGLIMIDARGDVLRTRTRRNGSAHPQGVTLRPGASAHATLHWTVVTAGHETRCPQSARLIILPPDEVGTHLEIPFTAAPCDDGRIDVTPVAAGTHG</sequence>
<dbReference type="InterPro" id="IPR025326">
    <property type="entry name" value="DUF4232"/>
</dbReference>
<keyword evidence="2" id="KW-0732">Signal</keyword>
<organism evidence="4 5">
    <name type="scientific">Nonomuraea pusilla</name>
    <dbReference type="NCBI Taxonomy" id="46177"/>
    <lineage>
        <taxon>Bacteria</taxon>
        <taxon>Bacillati</taxon>
        <taxon>Actinomycetota</taxon>
        <taxon>Actinomycetes</taxon>
        <taxon>Streptosporangiales</taxon>
        <taxon>Streptosporangiaceae</taxon>
        <taxon>Nonomuraea</taxon>
    </lineage>
</organism>
<dbReference type="OrthoDB" id="485007at2"/>
<keyword evidence="5" id="KW-1185">Reference proteome</keyword>
<dbReference type="STRING" id="46177.SAMN05660976_07809"/>
<protein>
    <recommendedName>
        <fullName evidence="3">DUF4232 domain-containing protein</fullName>
    </recommendedName>
</protein>
<dbReference type="AlphaFoldDB" id="A0A1H8HHV2"/>
<evidence type="ECO:0000256" key="1">
    <source>
        <dbReference type="SAM" id="MobiDB-lite"/>
    </source>
</evidence>
<feature type="chain" id="PRO_5011514188" description="DUF4232 domain-containing protein" evidence="2">
    <location>
        <begin position="29"/>
        <end position="201"/>
    </location>
</feature>
<evidence type="ECO:0000313" key="5">
    <source>
        <dbReference type="Proteomes" id="UP000198953"/>
    </source>
</evidence>
<evidence type="ECO:0000256" key="2">
    <source>
        <dbReference type="SAM" id="SignalP"/>
    </source>
</evidence>
<dbReference type="PROSITE" id="PS51257">
    <property type="entry name" value="PROKAR_LIPOPROTEIN"/>
    <property type="match status" value="1"/>
</dbReference>
<feature type="domain" description="DUF4232" evidence="3">
    <location>
        <begin position="67"/>
        <end position="195"/>
    </location>
</feature>
<dbReference type="RefSeq" id="WP_091105449.1">
    <property type="nucleotide sequence ID" value="NZ_FOBF01000029.1"/>
</dbReference>
<reference evidence="4 5" key="1">
    <citation type="submission" date="2016-10" db="EMBL/GenBank/DDBJ databases">
        <authorList>
            <person name="de Groot N.N."/>
        </authorList>
    </citation>
    <scope>NUCLEOTIDE SEQUENCE [LARGE SCALE GENOMIC DNA]</scope>
    <source>
        <strain evidence="4 5">DSM 43357</strain>
    </source>
</reference>
<feature type="signal peptide" evidence="2">
    <location>
        <begin position="1"/>
        <end position="28"/>
    </location>
</feature>
<evidence type="ECO:0000313" key="4">
    <source>
        <dbReference type="EMBL" id="SEN55634.1"/>
    </source>
</evidence>
<dbReference type="Proteomes" id="UP000198953">
    <property type="component" value="Unassembled WGS sequence"/>
</dbReference>
<name>A0A1H8HHV2_9ACTN</name>
<accession>A0A1H8HHV2</accession>
<dbReference type="EMBL" id="FOBF01000029">
    <property type="protein sequence ID" value="SEN55634.1"/>
    <property type="molecule type" value="Genomic_DNA"/>
</dbReference>
<evidence type="ECO:0000259" key="3">
    <source>
        <dbReference type="Pfam" id="PF14016"/>
    </source>
</evidence>
<feature type="compositionally biased region" description="Low complexity" evidence="1">
    <location>
        <begin position="36"/>
        <end position="47"/>
    </location>
</feature>
<feature type="region of interest" description="Disordered" evidence="1">
    <location>
        <begin position="36"/>
        <end position="55"/>
    </location>
</feature>